<evidence type="ECO:0000313" key="5">
    <source>
        <dbReference type="Proteomes" id="UP000005289"/>
    </source>
</evidence>
<feature type="chain" id="PRO_5004786854" evidence="2">
    <location>
        <begin position="27"/>
        <end position="341"/>
    </location>
</feature>
<dbReference type="OrthoDB" id="9769598at2"/>
<dbReference type="InterPro" id="IPR050855">
    <property type="entry name" value="NDM-1-like"/>
</dbReference>
<gene>
    <name evidence="4" type="ORF">THITH_13670</name>
</gene>
<dbReference type="InterPro" id="IPR036866">
    <property type="entry name" value="RibonucZ/Hydroxyglut_hydro"/>
</dbReference>
<keyword evidence="5" id="KW-1185">Reference proteome</keyword>
<dbReference type="PANTHER" id="PTHR42951:SF4">
    <property type="entry name" value="ACYL-COENZYME A THIOESTERASE MBLAC2"/>
    <property type="match status" value="1"/>
</dbReference>
<dbReference type="PANTHER" id="PTHR42951">
    <property type="entry name" value="METALLO-BETA-LACTAMASE DOMAIN-CONTAINING"/>
    <property type="match status" value="1"/>
</dbReference>
<reference evidence="4 5" key="1">
    <citation type="submission" date="2013-12" db="EMBL/GenBank/DDBJ databases">
        <authorList>
            <consortium name="DOE Joint Genome Institute"/>
            <person name="Muyzer G."/>
            <person name="Huntemann M."/>
            <person name="Han J."/>
            <person name="Chen A."/>
            <person name="Kyrpides N."/>
            <person name="Mavromatis K."/>
            <person name="Markowitz V."/>
            <person name="Palaniappan K."/>
            <person name="Ivanova N."/>
            <person name="Schaumberg A."/>
            <person name="Pati A."/>
            <person name="Liolios K."/>
            <person name="Nordberg H.P."/>
            <person name="Cantor M.N."/>
            <person name="Hua S.X."/>
            <person name="Woyke T."/>
        </authorList>
    </citation>
    <scope>NUCLEOTIDE SEQUENCE [LARGE SCALE GENOMIC DNA]</scope>
    <source>
        <strain evidence="4 5">ARh 1</strain>
    </source>
</reference>
<dbReference type="EMBL" id="CP007029">
    <property type="protein sequence ID" value="AHE99136.1"/>
    <property type="molecule type" value="Genomic_DNA"/>
</dbReference>
<dbReference type="AlphaFoldDB" id="W0DL01"/>
<dbReference type="InterPro" id="IPR001279">
    <property type="entry name" value="Metallo-B-lactamas"/>
</dbReference>
<sequence>MHLPKMSRRRFLQLGAGSLAGAGVFAATPQITAFASDLNDFLKGPPVPDIAPIQMTEHVWMIYSEDVFPTPENKGMMCNITFVVTDEGVVVLDSGGSLQIGEMAIRMIRTVTDKPVISIFVSHYHGDHWLGNHAFVNEFGADLPIYAHPHTKQEIEGVQGDLWRSLMERWTEGATIGTRVIAPNREMTHGDEFRFGGVTLRMHHYGVAHTPSDISVEVVGEGLTYVGDVAMERRIANMDDGSFQGSIDYIDRLKAAAGSEIWIPGHGRPTDDLLQWNQEMFAGIYENCLAAVENMEDMEGARERVMADPRVADKADETRGFDDNIGRYISLAYLEAEMAVF</sequence>
<dbReference type="Pfam" id="PF00753">
    <property type="entry name" value="Lactamase_B"/>
    <property type="match status" value="1"/>
</dbReference>
<proteinExistence type="inferred from homology"/>
<feature type="domain" description="Metallo-beta-lactamase" evidence="3">
    <location>
        <begin position="77"/>
        <end position="266"/>
    </location>
</feature>
<feature type="signal peptide" evidence="2">
    <location>
        <begin position="1"/>
        <end position="26"/>
    </location>
</feature>
<organism evidence="4 5">
    <name type="scientific">Thioalkalivibrio paradoxus ARh 1</name>
    <dbReference type="NCBI Taxonomy" id="713585"/>
    <lineage>
        <taxon>Bacteria</taxon>
        <taxon>Pseudomonadati</taxon>
        <taxon>Pseudomonadota</taxon>
        <taxon>Gammaproteobacteria</taxon>
        <taxon>Chromatiales</taxon>
        <taxon>Ectothiorhodospiraceae</taxon>
        <taxon>Thioalkalivibrio</taxon>
    </lineage>
</organism>
<dbReference type="HOGENOM" id="CLU_056342_0_0_6"/>
<dbReference type="CDD" id="cd16282">
    <property type="entry name" value="metallo-hydrolase-like_MBL-fold"/>
    <property type="match status" value="1"/>
</dbReference>
<dbReference type="SMART" id="SM00849">
    <property type="entry name" value="Lactamase_B"/>
    <property type="match status" value="1"/>
</dbReference>
<dbReference type="Proteomes" id="UP000005289">
    <property type="component" value="Chromosome"/>
</dbReference>
<dbReference type="InterPro" id="IPR006311">
    <property type="entry name" value="TAT_signal"/>
</dbReference>
<evidence type="ECO:0000256" key="2">
    <source>
        <dbReference type="SAM" id="SignalP"/>
    </source>
</evidence>
<dbReference type="PROSITE" id="PS51318">
    <property type="entry name" value="TAT"/>
    <property type="match status" value="1"/>
</dbReference>
<keyword evidence="2" id="KW-0732">Signal</keyword>
<dbReference type="KEGG" id="tti:THITH_13670"/>
<evidence type="ECO:0000313" key="4">
    <source>
        <dbReference type="EMBL" id="AHE99136.1"/>
    </source>
</evidence>
<dbReference type="RefSeq" id="WP_006748919.1">
    <property type="nucleotide sequence ID" value="NZ_CP007029.1"/>
</dbReference>
<accession>W0DL01</accession>
<evidence type="ECO:0000259" key="3">
    <source>
        <dbReference type="SMART" id="SM00849"/>
    </source>
</evidence>
<dbReference type="Gene3D" id="3.60.15.10">
    <property type="entry name" value="Ribonuclease Z/Hydroxyacylglutathione hydrolase-like"/>
    <property type="match status" value="1"/>
</dbReference>
<protein>
    <submittedName>
        <fullName evidence="4">Beta-lactamase</fullName>
    </submittedName>
</protein>
<dbReference type="SUPFAM" id="SSF56281">
    <property type="entry name" value="Metallo-hydrolase/oxidoreductase"/>
    <property type="match status" value="1"/>
</dbReference>
<evidence type="ECO:0000256" key="1">
    <source>
        <dbReference type="ARBA" id="ARBA00005250"/>
    </source>
</evidence>
<name>W0DL01_9GAMM</name>
<dbReference type="STRING" id="713585.THITH_13670"/>
<dbReference type="GO" id="GO:0017001">
    <property type="term" value="P:antibiotic catabolic process"/>
    <property type="evidence" value="ECO:0007669"/>
    <property type="project" value="UniProtKB-ARBA"/>
</dbReference>
<comment type="similarity">
    <text evidence="1">Belongs to the metallo-beta-lactamase superfamily. Class-B beta-lactamase family.</text>
</comment>